<gene>
    <name evidence="4" type="ORF">NE237_033258</name>
</gene>
<comment type="function">
    <text evidence="2">Involved in regulation of actin and microtubule organization. Part of a WAVE complex that activates the Arp2/3 complex.</text>
</comment>
<feature type="compositionally biased region" description="Polar residues" evidence="3">
    <location>
        <begin position="210"/>
        <end position="222"/>
    </location>
</feature>
<accession>A0A9Q0L566</accession>
<dbReference type="Proteomes" id="UP001141806">
    <property type="component" value="Unassembled WGS sequence"/>
</dbReference>
<comment type="caution">
    <text evidence="4">The sequence shown here is derived from an EMBL/GenBank/DDBJ whole genome shotgun (WGS) entry which is preliminary data.</text>
</comment>
<feature type="region of interest" description="Disordered" evidence="3">
    <location>
        <begin position="1077"/>
        <end position="1102"/>
    </location>
</feature>
<dbReference type="GO" id="GO:0071933">
    <property type="term" value="F:Arp2/3 complex binding"/>
    <property type="evidence" value="ECO:0007669"/>
    <property type="project" value="TreeGrafter"/>
</dbReference>
<comment type="subcellular location">
    <subcellularLocation>
        <location evidence="2">Cytoplasm</location>
        <location evidence="2">Cytoskeleton</location>
    </subcellularLocation>
</comment>
<feature type="region of interest" description="Disordered" evidence="3">
    <location>
        <begin position="496"/>
        <end position="516"/>
    </location>
</feature>
<keyword evidence="2" id="KW-0206">Cytoskeleton</keyword>
<feature type="compositionally biased region" description="Basic residues" evidence="3">
    <location>
        <begin position="183"/>
        <end position="198"/>
    </location>
</feature>
<protein>
    <recommendedName>
        <fullName evidence="2">Protein SCAR</fullName>
    </recommendedName>
    <alternativeName>
        <fullName evidence="2">Protein WAVE</fullName>
    </alternativeName>
</protein>
<dbReference type="OrthoDB" id="753427at2759"/>
<feature type="region of interest" description="Disordered" evidence="3">
    <location>
        <begin position="828"/>
        <end position="859"/>
    </location>
</feature>
<dbReference type="PANTHER" id="PTHR12902:SF33">
    <property type="entry name" value="PROTEIN SCAR3"/>
    <property type="match status" value="1"/>
</dbReference>
<evidence type="ECO:0000256" key="2">
    <source>
        <dbReference type="RuleBase" id="RU367034"/>
    </source>
</evidence>
<dbReference type="GO" id="GO:0003779">
    <property type="term" value="F:actin binding"/>
    <property type="evidence" value="ECO:0007669"/>
    <property type="project" value="UniProtKB-UniRule"/>
</dbReference>
<dbReference type="PANTHER" id="PTHR12902">
    <property type="entry name" value="WASP-1"/>
    <property type="match status" value="1"/>
</dbReference>
<evidence type="ECO:0000256" key="3">
    <source>
        <dbReference type="SAM" id="MobiDB-lite"/>
    </source>
</evidence>
<dbReference type="EMBL" id="JAMYWD010000001">
    <property type="protein sequence ID" value="KAJ4982421.1"/>
    <property type="molecule type" value="Genomic_DNA"/>
</dbReference>
<dbReference type="GO" id="GO:0030036">
    <property type="term" value="P:actin cytoskeleton organization"/>
    <property type="evidence" value="ECO:0007669"/>
    <property type="project" value="UniProtKB-UniRule"/>
</dbReference>
<feature type="compositionally biased region" description="Polar residues" evidence="3">
    <location>
        <begin position="1081"/>
        <end position="1090"/>
    </location>
</feature>
<name>A0A9Q0L566_9MAGN</name>
<feature type="region of interest" description="Disordered" evidence="3">
    <location>
        <begin position="172"/>
        <end position="222"/>
    </location>
</feature>
<proteinExistence type="inferred from homology"/>
<keyword evidence="2" id="KW-0963">Cytoplasm</keyword>
<feature type="region of interest" description="Disordered" evidence="3">
    <location>
        <begin position="641"/>
        <end position="670"/>
    </location>
</feature>
<dbReference type="GO" id="GO:2000601">
    <property type="term" value="P:positive regulation of Arp2/3 complex-mediated actin nucleation"/>
    <property type="evidence" value="ECO:0007669"/>
    <property type="project" value="TreeGrafter"/>
</dbReference>
<evidence type="ECO:0000313" key="4">
    <source>
        <dbReference type="EMBL" id="KAJ4982421.1"/>
    </source>
</evidence>
<dbReference type="Gene3D" id="1.20.5.340">
    <property type="match status" value="1"/>
</dbReference>
<feature type="region of interest" description="Disordered" evidence="3">
    <location>
        <begin position="710"/>
        <end position="736"/>
    </location>
</feature>
<feature type="compositionally biased region" description="Low complexity" evidence="3">
    <location>
        <begin position="847"/>
        <end position="856"/>
    </location>
</feature>
<feature type="compositionally biased region" description="Basic and acidic residues" evidence="3">
    <location>
        <begin position="660"/>
        <end position="670"/>
    </location>
</feature>
<dbReference type="InterPro" id="IPR028288">
    <property type="entry name" value="SCAR/WAVE_fam"/>
</dbReference>
<dbReference type="GO" id="GO:0034237">
    <property type="term" value="F:protein kinase A regulatory subunit binding"/>
    <property type="evidence" value="ECO:0007669"/>
    <property type="project" value="TreeGrafter"/>
</dbReference>
<feature type="compositionally biased region" description="Basic and acidic residues" evidence="3">
    <location>
        <begin position="716"/>
        <end position="726"/>
    </location>
</feature>
<feature type="compositionally biased region" description="Basic and acidic residues" evidence="3">
    <location>
        <begin position="828"/>
        <end position="842"/>
    </location>
</feature>
<feature type="compositionally biased region" description="Basic and acidic residues" evidence="3">
    <location>
        <begin position="927"/>
        <end position="936"/>
    </location>
</feature>
<dbReference type="GO" id="GO:0005856">
    <property type="term" value="C:cytoskeleton"/>
    <property type="evidence" value="ECO:0007669"/>
    <property type="project" value="UniProtKB-SubCell"/>
</dbReference>
<reference evidence="4" key="1">
    <citation type="journal article" date="2023" name="Plant J.">
        <title>The genome of the king protea, Protea cynaroides.</title>
        <authorList>
            <person name="Chang J."/>
            <person name="Duong T.A."/>
            <person name="Schoeman C."/>
            <person name="Ma X."/>
            <person name="Roodt D."/>
            <person name="Barker N."/>
            <person name="Li Z."/>
            <person name="Van de Peer Y."/>
            <person name="Mizrachi E."/>
        </authorList>
    </citation>
    <scope>NUCLEOTIDE SEQUENCE</scope>
    <source>
        <tissue evidence="4">Young leaves</tissue>
    </source>
</reference>
<feature type="region of interest" description="Disordered" evidence="3">
    <location>
        <begin position="900"/>
        <end position="952"/>
    </location>
</feature>
<comment type="similarity">
    <text evidence="1 2">Belongs to the SCAR/WAVE family.</text>
</comment>
<dbReference type="Gene3D" id="6.10.280.150">
    <property type="match status" value="1"/>
</dbReference>
<evidence type="ECO:0000256" key="1">
    <source>
        <dbReference type="ARBA" id="ARBA00006993"/>
    </source>
</evidence>
<evidence type="ECO:0000313" key="5">
    <source>
        <dbReference type="Proteomes" id="UP001141806"/>
    </source>
</evidence>
<keyword evidence="2" id="KW-0009">Actin-binding</keyword>
<organism evidence="4 5">
    <name type="scientific">Protea cynaroides</name>
    <dbReference type="NCBI Taxonomy" id="273540"/>
    <lineage>
        <taxon>Eukaryota</taxon>
        <taxon>Viridiplantae</taxon>
        <taxon>Streptophyta</taxon>
        <taxon>Embryophyta</taxon>
        <taxon>Tracheophyta</taxon>
        <taxon>Spermatophyta</taxon>
        <taxon>Magnoliopsida</taxon>
        <taxon>Proteales</taxon>
        <taxon>Proteaceae</taxon>
        <taxon>Protea</taxon>
    </lineage>
</organism>
<sequence>MSLARVRVRNEYGLGAPELYRAANGEDPKAILDGVAVAGLVGILRQLGDLAEFASEVFHDLQEQVMATASRNRKMMVRVQQIEAVLPPLEKAVMSQLSHIHFAYTAGSDWHCKIRTEQNHLIYSDLPQFFMDSYEEIRDPPRLHLLDKFDTGGSGACMKRYSDPSFFRRVLASPESTDPHKVQREKKARKSRRRGSRRRNGEIAHVGSIASHSEGMQSASLNKCGQSSATQVVPSCDVGSNSELQDHSTSFDLRSRMLFASPKINGQSSAAETVSLFDVGSNFELQDHSSSFDSRNKSGYNESVFDGSSSMWTKEQGTNELDTSRLKIECTEILGSVLPNNLNGSMDDDLAHGSLQEQDVSNSSFVTWDEKTEIVKSEFQQCDVIVDNEGEASELHTVSSGISKLGKEASFLRFPDSGNILFTIENMPESVTDENQVDEIESELDNYMDALNTIESEVETNFGCRTKREVEFALFKFENTDVEHGVGKMEKMIGQNSDSSNIESHTTSYSSSNKEMPQISNKVIAAESLPDPELPQITGMSFLTPEGPARTNFCENNDILNDSRENRFESVISDSSPFSMPNSHAPLDDKIERSLSKSQETHIETSTTSPIKFWTNGGLLGLEPSKPPDFSVSNVPIQSSLADSKGGSCDFSRNSAVPRSHSDESAGKLEKELDSVGGEFRSSGSVSPAEDHLVRNVKNMVQTINQSQFSTSCNDNKTDCESRNEVPFESSAPETNIEKSEVSHDISSHAPYLPVAPVVKNLFDEAGRENTENSSNMLDLGHRLLVNDFQKEASLHEERSEPPCFVNIGPVMLQEPLCNEQMKGKARVEHQTSLEMTPKEQSECESPDNSPSSSPPLEHMNILFHSINGFETSKLKLKFPDGHHFHENIRDVIFPSFQLQPEPSSQQDIDFESDDDTFCRSSPCTSEDLRGHHSDSSSEQWEYGDSTGSEDNELHDALHRVSSAESISAFLELEGVIHSYPHCEFKNPETKSGRDHFPSGPPLDLPCFDALNPTMDEHECISSSVPKDLLVSQLQYPNEPLSPPPRLPPLQWCTVKSPFDAVEDKRGATSDVAYHPRDQLVSESTNSQKSIPEATEHPLNNKNLNECREASQAANAKEEDEREDLPYQIRTKQFNLKRTMPSRQSLASDPPTNVKVAAILEKANAILQACVVSDKGGDENWIDG</sequence>
<dbReference type="AlphaFoldDB" id="A0A9Q0L566"/>
<keyword evidence="5" id="KW-1185">Reference proteome</keyword>